<dbReference type="EMBL" id="JABCKI010000008">
    <property type="protein sequence ID" value="KAG5654429.1"/>
    <property type="molecule type" value="Genomic_DNA"/>
</dbReference>
<evidence type="ECO:0000313" key="2">
    <source>
        <dbReference type="EMBL" id="KAG5654429.1"/>
    </source>
</evidence>
<organism evidence="2 3">
    <name type="scientific">Sphagnurus paluster</name>
    <dbReference type="NCBI Taxonomy" id="117069"/>
    <lineage>
        <taxon>Eukaryota</taxon>
        <taxon>Fungi</taxon>
        <taxon>Dikarya</taxon>
        <taxon>Basidiomycota</taxon>
        <taxon>Agaricomycotina</taxon>
        <taxon>Agaricomycetes</taxon>
        <taxon>Agaricomycetidae</taxon>
        <taxon>Agaricales</taxon>
        <taxon>Tricholomatineae</taxon>
        <taxon>Lyophyllaceae</taxon>
        <taxon>Sphagnurus</taxon>
    </lineage>
</organism>
<reference evidence="2" key="2">
    <citation type="submission" date="2021-10" db="EMBL/GenBank/DDBJ databases">
        <title>Phylogenomics reveals ancestral predisposition of the termite-cultivated fungus Termitomyces towards a domesticated lifestyle.</title>
        <authorList>
            <person name="Auxier B."/>
            <person name="Grum-Grzhimaylo A."/>
            <person name="Cardenas M.E."/>
            <person name="Lodge J.D."/>
            <person name="Laessoe T."/>
            <person name="Pedersen O."/>
            <person name="Smith M.E."/>
            <person name="Kuyper T.W."/>
            <person name="Franco-Molano E.A."/>
            <person name="Baroni T.J."/>
            <person name="Aanen D.K."/>
        </authorList>
    </citation>
    <scope>NUCLEOTIDE SEQUENCE</scope>
    <source>
        <strain evidence="2">D49</strain>
    </source>
</reference>
<feature type="compositionally biased region" description="Low complexity" evidence="1">
    <location>
        <begin position="209"/>
        <end position="227"/>
    </location>
</feature>
<gene>
    <name evidence="2" type="ORF">H0H81_002618</name>
</gene>
<dbReference type="Proteomes" id="UP000717328">
    <property type="component" value="Unassembled WGS sequence"/>
</dbReference>
<evidence type="ECO:0000256" key="1">
    <source>
        <dbReference type="SAM" id="MobiDB-lite"/>
    </source>
</evidence>
<proteinExistence type="predicted"/>
<reference evidence="2" key="1">
    <citation type="submission" date="2021-02" db="EMBL/GenBank/DDBJ databases">
        <authorList>
            <person name="Nieuwenhuis M."/>
            <person name="Van De Peppel L.J.J."/>
        </authorList>
    </citation>
    <scope>NUCLEOTIDE SEQUENCE</scope>
    <source>
        <strain evidence="2">D49</strain>
    </source>
</reference>
<dbReference type="OrthoDB" id="3270670at2759"/>
<name>A0A9P7GPI4_9AGAR</name>
<protein>
    <submittedName>
        <fullName evidence="2">Uncharacterized protein</fullName>
    </submittedName>
</protein>
<sequence>MAYTLNSQWSPLQQTLNYEYYDAWLDSRLDTQTRLDDHAPACLPSPVPSASSESGSSSSSLSPPPTVKEEPEDVRFIMELSSEQTHTTLRSQAQAPPTEVPLRATQATPDMRRMMKTFRLNPFAIHTGEGRGTVPAPEQEARPLDAEPITFEFQLDIGQCNIDLASLDLAETPDTTALRSFSPSFELHQESPSPPWPSISPDSARRKSTPTPRSRQRSVSSRRSGASWPRLHQCKSPQFYLSYTRSFYLFKFIHRSQPLLRLLVGF</sequence>
<feature type="region of interest" description="Disordered" evidence="1">
    <location>
        <begin position="37"/>
        <end position="70"/>
    </location>
</feature>
<keyword evidence="3" id="KW-1185">Reference proteome</keyword>
<accession>A0A9P7GPI4</accession>
<comment type="caution">
    <text evidence="2">The sequence shown here is derived from an EMBL/GenBank/DDBJ whole genome shotgun (WGS) entry which is preliminary data.</text>
</comment>
<dbReference type="AlphaFoldDB" id="A0A9P7GPI4"/>
<feature type="region of interest" description="Disordered" evidence="1">
    <location>
        <begin position="184"/>
        <end position="229"/>
    </location>
</feature>
<evidence type="ECO:0000313" key="3">
    <source>
        <dbReference type="Proteomes" id="UP000717328"/>
    </source>
</evidence>
<feature type="compositionally biased region" description="Low complexity" evidence="1">
    <location>
        <begin position="48"/>
        <end position="61"/>
    </location>
</feature>